<proteinExistence type="predicted"/>
<evidence type="ECO:0000313" key="3">
    <source>
        <dbReference type="Proteomes" id="UP000824469"/>
    </source>
</evidence>
<feature type="compositionally biased region" description="Polar residues" evidence="1">
    <location>
        <begin position="117"/>
        <end position="127"/>
    </location>
</feature>
<gene>
    <name evidence="2" type="ORF">KI387_029323</name>
</gene>
<feature type="non-terminal residue" evidence="2">
    <location>
        <position position="133"/>
    </location>
</feature>
<protein>
    <recommendedName>
        <fullName evidence="4">FAS1 domain-containing protein</fullName>
    </recommendedName>
</protein>
<feature type="region of interest" description="Disordered" evidence="1">
    <location>
        <begin position="103"/>
        <end position="133"/>
    </location>
</feature>
<evidence type="ECO:0000256" key="1">
    <source>
        <dbReference type="SAM" id="MobiDB-lite"/>
    </source>
</evidence>
<dbReference type="InterPro" id="IPR036378">
    <property type="entry name" value="FAS1_dom_sf"/>
</dbReference>
<dbReference type="EMBL" id="JAHRHJ020000010">
    <property type="protein sequence ID" value="KAH9297641.1"/>
    <property type="molecule type" value="Genomic_DNA"/>
</dbReference>
<evidence type="ECO:0008006" key="4">
    <source>
        <dbReference type="Google" id="ProtNLM"/>
    </source>
</evidence>
<comment type="caution">
    <text evidence="2">The sequence shown here is derived from an EMBL/GenBank/DDBJ whole genome shotgun (WGS) entry which is preliminary data.</text>
</comment>
<dbReference type="Gene3D" id="2.30.180.10">
    <property type="entry name" value="FAS1 domain"/>
    <property type="match status" value="1"/>
</dbReference>
<reference evidence="2 3" key="1">
    <citation type="journal article" date="2021" name="Nat. Plants">
        <title>The Taxus genome provides insights into paclitaxel biosynthesis.</title>
        <authorList>
            <person name="Xiong X."/>
            <person name="Gou J."/>
            <person name="Liao Q."/>
            <person name="Li Y."/>
            <person name="Zhou Q."/>
            <person name="Bi G."/>
            <person name="Li C."/>
            <person name="Du R."/>
            <person name="Wang X."/>
            <person name="Sun T."/>
            <person name="Guo L."/>
            <person name="Liang H."/>
            <person name="Lu P."/>
            <person name="Wu Y."/>
            <person name="Zhang Z."/>
            <person name="Ro D.K."/>
            <person name="Shang Y."/>
            <person name="Huang S."/>
            <person name="Yan J."/>
        </authorList>
    </citation>
    <scope>NUCLEOTIDE SEQUENCE [LARGE SCALE GENOMIC DNA]</scope>
    <source>
        <strain evidence="2">Ta-2019</strain>
    </source>
</reference>
<accession>A0AA38FE35</accession>
<organism evidence="2 3">
    <name type="scientific">Taxus chinensis</name>
    <name type="common">Chinese yew</name>
    <name type="synonym">Taxus wallichiana var. chinensis</name>
    <dbReference type="NCBI Taxonomy" id="29808"/>
    <lineage>
        <taxon>Eukaryota</taxon>
        <taxon>Viridiplantae</taxon>
        <taxon>Streptophyta</taxon>
        <taxon>Embryophyta</taxon>
        <taxon>Tracheophyta</taxon>
        <taxon>Spermatophyta</taxon>
        <taxon>Pinopsida</taxon>
        <taxon>Pinidae</taxon>
        <taxon>Conifers II</taxon>
        <taxon>Cupressales</taxon>
        <taxon>Taxaceae</taxon>
        <taxon>Taxus</taxon>
    </lineage>
</organism>
<name>A0AA38FE35_TAXCH</name>
<evidence type="ECO:0000313" key="2">
    <source>
        <dbReference type="EMBL" id="KAH9297641.1"/>
    </source>
</evidence>
<keyword evidence="3" id="KW-1185">Reference proteome</keyword>
<dbReference type="Proteomes" id="UP000824469">
    <property type="component" value="Unassembled WGS sequence"/>
</dbReference>
<dbReference type="AlphaFoldDB" id="A0AA38FE35"/>
<sequence length="133" mass="14451">MRSGNRIPSLEAGQDMVIGKSRSRGRAVITLNGRARVVFPDLYADSNVVVHGIDRVLGVDLHSKGCRRKTNKNSRIADLSSRSGNHILPFSHSLPFRVLGDLRMQRDSNAGPGGSKGHSTLISPTQARRSEVP</sequence>